<proteinExistence type="predicted"/>
<sequence>MVEEVIKLFLEITKIPHCSGDTVAMKNHIMQIGNGNGYRVECDDAGNIMAYAKKSRLTLQSHYDMVCIGSAPKIETVIENGWMSAKGSSLGADNGMGVAMMLYLMKKKMEVDFLFTNDEEIGLIGANHLELPIRTPYLLNLDSEELGKVYIGCAGGEDIHVQKRISMAFPQKGGKWFKLRSTAPGGHSGVNIADGIPNAVTELCGVIYDTPSMMLHSLSGGERINAIPAHAEAVVWMPEEETLHLEHPDIDVEALPSAERKLMKDGRALVSAVFGFAHGVRAWNRDLDLPQSSINLAEVSAKGGKVKISLSARAMANEDLHRLVVQTRAGWEALNFTTATEGKYPAWRPVVNDFSEKVLKHYRKIVPDAEYAAIHAGLECALFAKKFPELKITSVGPTILDPHSERERVDLSSVEKIVDLVMALVDDLSSI</sequence>
<dbReference type="InterPro" id="IPR002933">
    <property type="entry name" value="Peptidase_M20"/>
</dbReference>
<organism evidence="2 3">
    <name type="scientific">Hydrogenimonas cancrithermarum</name>
    <dbReference type="NCBI Taxonomy" id="2993563"/>
    <lineage>
        <taxon>Bacteria</taxon>
        <taxon>Pseudomonadati</taxon>
        <taxon>Campylobacterota</taxon>
        <taxon>Epsilonproteobacteria</taxon>
        <taxon>Campylobacterales</taxon>
        <taxon>Hydrogenimonadaceae</taxon>
        <taxon>Hydrogenimonas</taxon>
    </lineage>
</organism>
<dbReference type="PRINTS" id="PR00934">
    <property type="entry name" value="XHISDIPTASE"/>
</dbReference>
<name>A0ABM8FMZ8_9BACT</name>
<keyword evidence="3" id="KW-1185">Reference proteome</keyword>
<dbReference type="Gene3D" id="3.40.630.10">
    <property type="entry name" value="Zn peptidases"/>
    <property type="match status" value="2"/>
</dbReference>
<dbReference type="InterPro" id="IPR001160">
    <property type="entry name" value="Peptidase_M20C"/>
</dbReference>
<protein>
    <submittedName>
        <fullName evidence="2">Peptidase</fullName>
    </submittedName>
</protein>
<evidence type="ECO:0000313" key="3">
    <source>
        <dbReference type="Proteomes" id="UP001321445"/>
    </source>
</evidence>
<dbReference type="Pfam" id="PF01546">
    <property type="entry name" value="Peptidase_M20"/>
    <property type="match status" value="1"/>
</dbReference>
<dbReference type="PANTHER" id="PTHR43501:SF1">
    <property type="entry name" value="CYTOSOL NON-SPECIFIC DIPEPTIDASE"/>
    <property type="match status" value="1"/>
</dbReference>
<dbReference type="SUPFAM" id="SSF53187">
    <property type="entry name" value="Zn-dependent exopeptidases"/>
    <property type="match status" value="1"/>
</dbReference>
<accession>A0ABM8FMZ8</accession>
<keyword evidence="1" id="KW-0378">Hydrolase</keyword>
<gene>
    <name evidence="2" type="ORF">HCR_20840</name>
</gene>
<dbReference type="Proteomes" id="UP001321445">
    <property type="component" value="Chromosome"/>
</dbReference>
<dbReference type="RefSeq" id="WP_286336715.1">
    <property type="nucleotide sequence ID" value="NZ_AP027370.1"/>
</dbReference>
<reference evidence="2 3" key="1">
    <citation type="submission" date="2023-03" db="EMBL/GenBank/DDBJ databases">
        <title>Description of Hydrogenimonas sp. ISO32.</title>
        <authorList>
            <person name="Mino S."/>
            <person name="Fukazawa S."/>
            <person name="Sawabe T."/>
        </authorList>
    </citation>
    <scope>NUCLEOTIDE SEQUENCE [LARGE SCALE GENOMIC DNA]</scope>
    <source>
        <strain evidence="2 3">ISO32</strain>
    </source>
</reference>
<evidence type="ECO:0000256" key="1">
    <source>
        <dbReference type="ARBA" id="ARBA00022801"/>
    </source>
</evidence>
<dbReference type="EMBL" id="AP027370">
    <property type="protein sequence ID" value="BDY13772.1"/>
    <property type="molecule type" value="Genomic_DNA"/>
</dbReference>
<dbReference type="PANTHER" id="PTHR43501">
    <property type="entry name" value="CYTOSOL NON-SPECIFIC DIPEPTIDASE"/>
    <property type="match status" value="1"/>
</dbReference>
<evidence type="ECO:0000313" key="2">
    <source>
        <dbReference type="EMBL" id="BDY13772.1"/>
    </source>
</evidence>